<reference evidence="1" key="1">
    <citation type="journal article" date="2021" name="Proc. Natl. Acad. Sci. U.S.A.">
        <title>A Catalog of Tens of Thousands of Viruses from Human Metagenomes Reveals Hidden Associations with Chronic Diseases.</title>
        <authorList>
            <person name="Tisza M.J."/>
            <person name="Buck C.B."/>
        </authorList>
    </citation>
    <scope>NUCLEOTIDE SEQUENCE</scope>
    <source>
        <strain evidence="1">Ct0Go27</strain>
    </source>
</reference>
<organism evidence="1">
    <name type="scientific">Siphoviridae sp. ct0Go27</name>
    <dbReference type="NCBI Taxonomy" id="2827761"/>
    <lineage>
        <taxon>Viruses</taxon>
        <taxon>Duplodnaviria</taxon>
        <taxon>Heunggongvirae</taxon>
        <taxon>Uroviricota</taxon>
        <taxon>Caudoviricetes</taxon>
    </lineage>
</organism>
<accession>A0A8S5RW99</accession>
<protein>
    <submittedName>
        <fullName evidence="1">Uncharacterized protein</fullName>
    </submittedName>
</protein>
<sequence length="53" mass="6044">MNPQPAERAPTFQAGRLPLSHLVSVNCESIPLAFLKIKHYFLELCCIFRNDTL</sequence>
<evidence type="ECO:0000313" key="1">
    <source>
        <dbReference type="EMBL" id="DAF43044.1"/>
    </source>
</evidence>
<proteinExistence type="predicted"/>
<dbReference type="EMBL" id="BK032498">
    <property type="protein sequence ID" value="DAF43044.1"/>
    <property type="molecule type" value="Genomic_DNA"/>
</dbReference>
<name>A0A8S5RW99_9CAUD</name>